<keyword evidence="1" id="KW-0472">Membrane</keyword>
<name>A0A101CYM4_9RHOB</name>
<keyword evidence="3" id="KW-1185">Reference proteome</keyword>
<keyword evidence="1" id="KW-0812">Transmembrane</keyword>
<dbReference type="STRING" id="1685379.AVO45_02080"/>
<protein>
    <submittedName>
        <fullName evidence="2">Uncharacterized protein</fullName>
    </submittedName>
</protein>
<keyword evidence="1" id="KW-1133">Transmembrane helix</keyword>
<dbReference type="AlphaFoldDB" id="A0A101CYM4"/>
<accession>A0A101CYM4</accession>
<dbReference type="Proteomes" id="UP000053791">
    <property type="component" value="Unassembled WGS sequence"/>
</dbReference>
<feature type="transmembrane region" description="Helical" evidence="1">
    <location>
        <begin position="34"/>
        <end position="55"/>
    </location>
</feature>
<comment type="caution">
    <text evidence="2">The sequence shown here is derived from an EMBL/GenBank/DDBJ whole genome shotgun (WGS) entry which is preliminary data.</text>
</comment>
<dbReference type="RefSeq" id="WP_068344020.1">
    <property type="nucleotide sequence ID" value="NZ_LQBQ01000001.1"/>
</dbReference>
<proteinExistence type="predicted"/>
<gene>
    <name evidence="2" type="ORF">AVO45_02080</name>
</gene>
<sequence>MFLELIGTIFAGFAIAGVVMLVNRTTGGRLPRWLAPVAAGLGMIGVTIASEYSWYERTRAALPEGLSVVQEVEKRAFYRPWTYVAPYVDRFAALDMASVRTNENVPGQRLVDLYFFGRWAPVSKLPVAVDCDGLRRANLADGVEFADDGSVRSADWIEVPADDPIVATTCGGAS</sequence>
<evidence type="ECO:0000313" key="2">
    <source>
        <dbReference type="EMBL" id="KUJ85793.1"/>
    </source>
</evidence>
<reference evidence="2 3" key="1">
    <citation type="submission" date="2015-12" db="EMBL/GenBank/DDBJ databases">
        <authorList>
            <person name="Shamseldin A."/>
            <person name="Moawad H."/>
            <person name="Abd El-Rahim W.M."/>
            <person name="Sadowsky M.J."/>
        </authorList>
    </citation>
    <scope>NUCLEOTIDE SEQUENCE [LARGE SCALE GENOMIC DNA]</scope>
    <source>
        <strain evidence="2 3">ZGT118</strain>
    </source>
</reference>
<dbReference type="EMBL" id="LQBQ01000001">
    <property type="protein sequence ID" value="KUJ85793.1"/>
    <property type="molecule type" value="Genomic_DNA"/>
</dbReference>
<feature type="transmembrane region" description="Helical" evidence="1">
    <location>
        <begin position="6"/>
        <end position="22"/>
    </location>
</feature>
<evidence type="ECO:0000256" key="1">
    <source>
        <dbReference type="SAM" id="Phobius"/>
    </source>
</evidence>
<dbReference type="OrthoDB" id="8601734at2"/>
<evidence type="ECO:0000313" key="3">
    <source>
        <dbReference type="Proteomes" id="UP000053791"/>
    </source>
</evidence>
<organism evidence="2 3">
    <name type="scientific">Ruegeria marisrubri</name>
    <dbReference type="NCBI Taxonomy" id="1685379"/>
    <lineage>
        <taxon>Bacteria</taxon>
        <taxon>Pseudomonadati</taxon>
        <taxon>Pseudomonadota</taxon>
        <taxon>Alphaproteobacteria</taxon>
        <taxon>Rhodobacterales</taxon>
        <taxon>Roseobacteraceae</taxon>
        <taxon>Ruegeria</taxon>
    </lineage>
</organism>